<organism evidence="2 3">
    <name type="scientific">Limosilactobacillus mucosae</name>
    <name type="common">Lactobacillus mucosae</name>
    <dbReference type="NCBI Taxonomy" id="97478"/>
    <lineage>
        <taxon>Bacteria</taxon>
        <taxon>Bacillati</taxon>
        <taxon>Bacillota</taxon>
        <taxon>Bacilli</taxon>
        <taxon>Lactobacillales</taxon>
        <taxon>Lactobacillaceae</taxon>
        <taxon>Limosilactobacillus</taxon>
    </lineage>
</organism>
<protein>
    <submittedName>
        <fullName evidence="2">Aspartate/glutamate racemase family protein</fullName>
    </submittedName>
</protein>
<sequence>MADPYGYISFNNQNQSVSPNVSPIAGNAIGIIAVNLDYPKLPGNVANATTFTFPVDYEVIDLEIEQLFESDPAAIDVIVNAAKRLEARGVKAIVGACGYFANFQHQVQASVRVPVILSSLAQLPLISLSLRADQKIAVLVADINGADQKLLDNVNADDHNVIFVDVGSLPEFHAIRYGQTVLDNGALTKVLMQKAQSVVADHPEVGAILLECSDLPPYAAAIQAAVKRPVFDFITLINWLHQSVCQKPYSGFF</sequence>
<dbReference type="RefSeq" id="WP_272207917.1">
    <property type="nucleotide sequence ID" value="NZ_JAQONC010000025.1"/>
</dbReference>
<comment type="caution">
    <text evidence="2">The sequence shown here is derived from an EMBL/GenBank/DDBJ whole genome shotgun (WGS) entry which is preliminary data.</text>
</comment>
<evidence type="ECO:0000313" key="2">
    <source>
        <dbReference type="EMBL" id="MDC2827942.1"/>
    </source>
</evidence>
<dbReference type="InterPro" id="IPR053714">
    <property type="entry name" value="Iso_Racemase_Enz_sf"/>
</dbReference>
<dbReference type="Gene3D" id="3.40.50.12500">
    <property type="match status" value="1"/>
</dbReference>
<comment type="similarity">
    <text evidence="1">Belongs to the HyuE racemase family.</text>
</comment>
<dbReference type="InterPro" id="IPR015942">
    <property type="entry name" value="Asp/Glu/hydantoin_racemase"/>
</dbReference>
<dbReference type="AlphaFoldDB" id="A0AAJ1HR58"/>
<accession>A0AAJ1HR58</accession>
<dbReference type="EMBL" id="JAQOND010000025">
    <property type="protein sequence ID" value="MDC2827942.1"/>
    <property type="molecule type" value="Genomic_DNA"/>
</dbReference>
<evidence type="ECO:0000256" key="1">
    <source>
        <dbReference type="ARBA" id="ARBA00038414"/>
    </source>
</evidence>
<dbReference type="Proteomes" id="UP001218021">
    <property type="component" value="Unassembled WGS sequence"/>
</dbReference>
<reference evidence="2" key="1">
    <citation type="submission" date="2023-01" db="EMBL/GenBank/DDBJ databases">
        <title>Genome analysis of 13 Lactobacillus isolated from gut of wild boar.</title>
        <authorList>
            <person name="Papp P."/>
            <person name="Libisch B."/>
            <person name="Nagy T."/>
            <person name="Olasz F."/>
        </authorList>
    </citation>
    <scope>NUCLEOTIDE SEQUENCE</scope>
    <source>
        <strain evidence="2">F108</strain>
    </source>
</reference>
<dbReference type="GO" id="GO:0047661">
    <property type="term" value="F:amino-acid racemase activity"/>
    <property type="evidence" value="ECO:0007669"/>
    <property type="project" value="InterPro"/>
</dbReference>
<proteinExistence type="inferred from homology"/>
<name>A0AAJ1HR58_LIMMU</name>
<gene>
    <name evidence="2" type="ORF">PO158_06550</name>
</gene>
<dbReference type="NCBIfam" id="NF005679">
    <property type="entry name" value="PRK07475.1"/>
    <property type="match status" value="1"/>
</dbReference>
<evidence type="ECO:0000313" key="3">
    <source>
        <dbReference type="Proteomes" id="UP001218021"/>
    </source>
</evidence>
<dbReference type="Pfam" id="PF01177">
    <property type="entry name" value="Asp_Glu_race"/>
    <property type="match status" value="1"/>
</dbReference>